<evidence type="ECO:0000256" key="2">
    <source>
        <dbReference type="ARBA" id="ARBA00022679"/>
    </source>
</evidence>
<dbReference type="PANTHER" id="PTHR11055">
    <property type="entry name" value="BIFUNCTIONAL 3'-PHOSPHOADENOSINE 5'-PHOSPHOSULFATE SYNTHASE"/>
    <property type="match status" value="1"/>
</dbReference>
<dbReference type="Gene3D" id="3.40.50.300">
    <property type="entry name" value="P-loop containing nucleotide triphosphate hydrolases"/>
    <property type="match status" value="1"/>
</dbReference>
<protein>
    <recommendedName>
        <fullName evidence="6">APS kinase domain-containing protein</fullName>
    </recommendedName>
</protein>
<keyword evidence="4" id="KW-0067">ATP-binding</keyword>
<comment type="caution">
    <text evidence="7">The sequence shown here is derived from an EMBL/GenBank/DDBJ whole genome shotgun (WGS) entry which is preliminary data.</text>
</comment>
<feature type="domain" description="APS kinase" evidence="6">
    <location>
        <begin position="165"/>
        <end position="214"/>
    </location>
</feature>
<dbReference type="InterPro" id="IPR027417">
    <property type="entry name" value="P-loop_NTPase"/>
</dbReference>
<dbReference type="Pfam" id="PF01583">
    <property type="entry name" value="APS_kinase"/>
    <property type="match status" value="2"/>
</dbReference>
<dbReference type="CDD" id="cd02027">
    <property type="entry name" value="APSK"/>
    <property type="match status" value="1"/>
</dbReference>
<proteinExistence type="predicted"/>
<comment type="pathway">
    <text evidence="1">Sulfur metabolism.</text>
</comment>
<dbReference type="PANTHER" id="PTHR11055:SF1">
    <property type="entry name" value="PAPS SYNTHETASE, ISOFORM D"/>
    <property type="match status" value="1"/>
</dbReference>
<evidence type="ECO:0000313" key="8">
    <source>
        <dbReference type="Proteomes" id="UP001472677"/>
    </source>
</evidence>
<dbReference type="Proteomes" id="UP001472677">
    <property type="component" value="Unassembled WGS sequence"/>
</dbReference>
<gene>
    <name evidence="7" type="ORF">V6N12_075329</name>
</gene>
<sequence length="244" mass="27155">MCPLRFLLVFFSAVLAGYVAWRMARSSSNVVSEDSGKVVIANDKQELSSKRNGFWANGRELYTRGKLTYVLDGDNLRHGLNRDLGYKAEDRTENVRRVGEVAKLFADAGLICIASLISPYRKDRAACRAMLPDENFIEAKPLLLGSGLDSSNTFVLKLKCFFLVHIQVFMNMPLTLCEERDPKGLYKLARAGKIKGFTGIDDPYEPPLNCEIEINQKGGVCPTPGAMAGEVVSFLEEKGYLQHH</sequence>
<keyword evidence="8" id="KW-1185">Reference proteome</keyword>
<evidence type="ECO:0000256" key="4">
    <source>
        <dbReference type="ARBA" id="ARBA00022840"/>
    </source>
</evidence>
<feature type="domain" description="APS kinase" evidence="6">
    <location>
        <begin position="59"/>
        <end position="138"/>
    </location>
</feature>
<feature type="chain" id="PRO_5047168211" description="APS kinase domain-containing protein" evidence="5">
    <location>
        <begin position="17"/>
        <end position="244"/>
    </location>
</feature>
<organism evidence="7 8">
    <name type="scientific">Hibiscus sabdariffa</name>
    <name type="common">roselle</name>
    <dbReference type="NCBI Taxonomy" id="183260"/>
    <lineage>
        <taxon>Eukaryota</taxon>
        <taxon>Viridiplantae</taxon>
        <taxon>Streptophyta</taxon>
        <taxon>Embryophyta</taxon>
        <taxon>Tracheophyta</taxon>
        <taxon>Spermatophyta</taxon>
        <taxon>Magnoliopsida</taxon>
        <taxon>eudicotyledons</taxon>
        <taxon>Gunneridae</taxon>
        <taxon>Pentapetalae</taxon>
        <taxon>rosids</taxon>
        <taxon>malvids</taxon>
        <taxon>Malvales</taxon>
        <taxon>Malvaceae</taxon>
        <taxon>Malvoideae</taxon>
        <taxon>Hibiscus</taxon>
    </lineage>
</organism>
<name>A0ABR2C7A7_9ROSI</name>
<reference evidence="7 8" key="1">
    <citation type="journal article" date="2024" name="G3 (Bethesda)">
        <title>Genome assembly of Hibiscus sabdariffa L. provides insights into metabolisms of medicinal natural products.</title>
        <authorList>
            <person name="Kim T."/>
        </authorList>
    </citation>
    <scope>NUCLEOTIDE SEQUENCE [LARGE SCALE GENOMIC DNA]</scope>
    <source>
        <strain evidence="7">TK-2024</strain>
        <tissue evidence="7">Old leaves</tissue>
    </source>
</reference>
<evidence type="ECO:0000256" key="3">
    <source>
        <dbReference type="ARBA" id="ARBA00022741"/>
    </source>
</evidence>
<keyword evidence="2" id="KW-0808">Transferase</keyword>
<feature type="signal peptide" evidence="5">
    <location>
        <begin position="1"/>
        <end position="16"/>
    </location>
</feature>
<keyword evidence="3" id="KW-0547">Nucleotide-binding</keyword>
<evidence type="ECO:0000256" key="1">
    <source>
        <dbReference type="ARBA" id="ARBA00004678"/>
    </source>
</evidence>
<evidence type="ECO:0000313" key="7">
    <source>
        <dbReference type="EMBL" id="KAK8515282.1"/>
    </source>
</evidence>
<evidence type="ECO:0000259" key="6">
    <source>
        <dbReference type="Pfam" id="PF01583"/>
    </source>
</evidence>
<dbReference type="EMBL" id="JBBPBM010000063">
    <property type="protein sequence ID" value="KAK8515282.1"/>
    <property type="molecule type" value="Genomic_DNA"/>
</dbReference>
<keyword evidence="5" id="KW-0732">Signal</keyword>
<accession>A0ABR2C7A7</accession>
<dbReference type="InterPro" id="IPR059117">
    <property type="entry name" value="APS_kinase_dom"/>
</dbReference>
<evidence type="ECO:0000256" key="5">
    <source>
        <dbReference type="SAM" id="SignalP"/>
    </source>
</evidence>
<dbReference type="SUPFAM" id="SSF52540">
    <property type="entry name" value="P-loop containing nucleoside triphosphate hydrolases"/>
    <property type="match status" value="1"/>
</dbReference>